<dbReference type="GO" id="GO:0003677">
    <property type="term" value="F:DNA binding"/>
    <property type="evidence" value="ECO:0007669"/>
    <property type="project" value="UniProtKB-KW"/>
</dbReference>
<evidence type="ECO:0000256" key="6">
    <source>
        <dbReference type="ARBA" id="ARBA00023163"/>
    </source>
</evidence>
<gene>
    <name evidence="10" type="ORF">OIDMADRAFT_40403</name>
</gene>
<feature type="compositionally biased region" description="Low complexity" evidence="8">
    <location>
        <begin position="686"/>
        <end position="697"/>
    </location>
</feature>
<keyword evidence="4" id="KW-0805">Transcription regulation</keyword>
<name>A0A0C3HH51_OIDMZ</name>
<protein>
    <recommendedName>
        <fullName evidence="9">Zn(2)-C6 fungal-type domain-containing protein</fullName>
    </recommendedName>
</protein>
<dbReference type="OrthoDB" id="1924787at2759"/>
<dbReference type="SMART" id="SM00066">
    <property type="entry name" value="GAL4"/>
    <property type="match status" value="1"/>
</dbReference>
<dbReference type="InterPro" id="IPR001138">
    <property type="entry name" value="Zn2Cys6_DnaBD"/>
</dbReference>
<dbReference type="InterPro" id="IPR007219">
    <property type="entry name" value="XnlR_reg_dom"/>
</dbReference>
<accession>A0A0C3HH51</accession>
<dbReference type="InterPro" id="IPR036864">
    <property type="entry name" value="Zn2-C6_fun-type_DNA-bd_sf"/>
</dbReference>
<feature type="region of interest" description="Disordered" evidence="8">
    <location>
        <begin position="674"/>
        <end position="772"/>
    </location>
</feature>
<evidence type="ECO:0000256" key="3">
    <source>
        <dbReference type="ARBA" id="ARBA00022833"/>
    </source>
</evidence>
<proteinExistence type="predicted"/>
<dbReference type="HOGENOM" id="CLU_007124_0_0_1"/>
<dbReference type="InterPro" id="IPR050987">
    <property type="entry name" value="AtrR-like"/>
</dbReference>
<dbReference type="GO" id="GO:0005634">
    <property type="term" value="C:nucleus"/>
    <property type="evidence" value="ECO:0007669"/>
    <property type="project" value="UniProtKB-SubCell"/>
</dbReference>
<feature type="compositionally biased region" description="Polar residues" evidence="8">
    <location>
        <begin position="651"/>
        <end position="661"/>
    </location>
</feature>
<dbReference type="CDD" id="cd15485">
    <property type="entry name" value="ZIP_Cat8"/>
    <property type="match status" value="1"/>
</dbReference>
<dbReference type="SUPFAM" id="SSF57701">
    <property type="entry name" value="Zn2/Cys6 DNA-binding domain"/>
    <property type="match status" value="1"/>
</dbReference>
<feature type="region of interest" description="Disordered" evidence="8">
    <location>
        <begin position="100"/>
        <end position="131"/>
    </location>
</feature>
<keyword evidence="5" id="KW-0238">DNA-binding</keyword>
<comment type="subcellular location">
    <subcellularLocation>
        <location evidence="1">Nucleus</location>
    </subcellularLocation>
</comment>
<reference evidence="11" key="2">
    <citation type="submission" date="2015-01" db="EMBL/GenBank/DDBJ databases">
        <title>Evolutionary Origins and Diversification of the Mycorrhizal Mutualists.</title>
        <authorList>
            <consortium name="DOE Joint Genome Institute"/>
            <consortium name="Mycorrhizal Genomics Consortium"/>
            <person name="Kohler A."/>
            <person name="Kuo A."/>
            <person name="Nagy L.G."/>
            <person name="Floudas D."/>
            <person name="Copeland A."/>
            <person name="Barry K.W."/>
            <person name="Cichocki N."/>
            <person name="Veneault-Fourrey C."/>
            <person name="LaButti K."/>
            <person name="Lindquist E.A."/>
            <person name="Lipzen A."/>
            <person name="Lundell T."/>
            <person name="Morin E."/>
            <person name="Murat C."/>
            <person name="Riley R."/>
            <person name="Ohm R."/>
            <person name="Sun H."/>
            <person name="Tunlid A."/>
            <person name="Henrissat B."/>
            <person name="Grigoriev I.V."/>
            <person name="Hibbett D.S."/>
            <person name="Martin F."/>
        </authorList>
    </citation>
    <scope>NUCLEOTIDE SEQUENCE [LARGE SCALE GENOMIC DNA]</scope>
    <source>
        <strain evidence="11">Zn</strain>
    </source>
</reference>
<dbReference type="STRING" id="913774.A0A0C3HH51"/>
<feature type="domain" description="Zn(2)-C6 fungal-type" evidence="9">
    <location>
        <begin position="23"/>
        <end position="53"/>
    </location>
</feature>
<dbReference type="Pfam" id="PF04082">
    <property type="entry name" value="Fungal_trans"/>
    <property type="match status" value="1"/>
</dbReference>
<dbReference type="Proteomes" id="UP000054321">
    <property type="component" value="Unassembled WGS sequence"/>
</dbReference>
<dbReference type="Pfam" id="PF00172">
    <property type="entry name" value="Zn_clus"/>
    <property type="match status" value="1"/>
</dbReference>
<organism evidence="10 11">
    <name type="scientific">Oidiodendron maius (strain Zn)</name>
    <dbReference type="NCBI Taxonomy" id="913774"/>
    <lineage>
        <taxon>Eukaryota</taxon>
        <taxon>Fungi</taxon>
        <taxon>Dikarya</taxon>
        <taxon>Ascomycota</taxon>
        <taxon>Pezizomycotina</taxon>
        <taxon>Leotiomycetes</taxon>
        <taxon>Leotiomycetes incertae sedis</taxon>
        <taxon>Myxotrichaceae</taxon>
        <taxon>Oidiodendron</taxon>
    </lineage>
</organism>
<keyword evidence="6" id="KW-0804">Transcription</keyword>
<dbReference type="PROSITE" id="PS50048">
    <property type="entry name" value="ZN2_CY6_FUNGAL_2"/>
    <property type="match status" value="1"/>
</dbReference>
<dbReference type="EMBL" id="KN832874">
    <property type="protein sequence ID" value="KIN02460.1"/>
    <property type="molecule type" value="Genomic_DNA"/>
</dbReference>
<dbReference type="GO" id="GO:0006351">
    <property type="term" value="P:DNA-templated transcription"/>
    <property type="evidence" value="ECO:0007669"/>
    <property type="project" value="InterPro"/>
</dbReference>
<feature type="region of interest" description="Disordered" evidence="8">
    <location>
        <begin position="604"/>
        <end position="661"/>
    </location>
</feature>
<dbReference type="CDD" id="cd12148">
    <property type="entry name" value="fungal_TF_MHR"/>
    <property type="match status" value="1"/>
</dbReference>
<dbReference type="FunFam" id="4.10.240.10:FF:000007">
    <property type="entry name" value="C6 transcription factor FacB"/>
    <property type="match status" value="1"/>
</dbReference>
<sequence length="897" mass="98313">MPGILPMKVIKVGPSAQSRIAQACDRCRSKKIRCDGIRPCCSQCANVGFECKTSDKLSRRAFPRGYTESLEERVRSLETEVRELKDLLDEKDEKIDMLSKMHANRKPCTPSSSPSPPADNPKESIATPPKDDVFRVQASPLLLGADNSDSYFMGASSGRTFVDAFKRRMQEDGKSLAGFNTGAFLNIPGGAAPSTQLPGASTAPPHMFADRCVNVFFQEWAPLFPVLHKPTFLCMYEEYMSNPDRVTDHHKLAQLHLVFGIAGLSSDMPEHEQTALCESQWRSSIEAVIMENTLGTLQCLVLALIHCIAKADYTRLQHYKGIAVALSHRLGLHQSQKRFSFGALTTETRKKVFWSLYTVDCFSAALLGLPKLLKEEDIHTEYPSDTDDEYVTEKGFQPTLPGECTKISSALALFRVSRILSKALDQIYPSAAAHDLSLQTLTSLESELDGWSDNLPAHLKLTFVLDKPSTDITGSRSALLSLAYYYIRTLIHRPAVGSSLGNKSSPSVISIAESSKHIIQIVQLLEERSMSFSFCLNKNEMLTLCGLSLLYHGLDLKQEGKLMQDGNRLVGVVIKFLTNAKAPGAADFKRLALSMINLDAQLKPSNSRPTDNAMAAPSNKPAVATLSHTKSNTSPPSHQKQLHSQVRRHTSATMSESDLLSQQEKLRRVTLPHAVSQHLEARHYSRTSTDSTRSETTMGNREYRSSVPPMRAMMKPRASKAPKLPNLDYLSLSNTPAASQPQSPGQARSSQAVHVSHGSMVPTSAYSGPKTTAEPTEWEVLLGSFDDRNLYDAIYGGGPDSASVSAGAESSNYGSWSPESWDYASAPMGDFLNPATSQSVLSLSDESLSSGEDLSTTELRLSGPQFDYKDPFLTGGTSHPVDAFRFLYDGSDGTFAM</sequence>
<evidence type="ECO:0000313" key="10">
    <source>
        <dbReference type="EMBL" id="KIN02460.1"/>
    </source>
</evidence>
<dbReference type="CDD" id="cd00067">
    <property type="entry name" value="GAL4"/>
    <property type="match status" value="1"/>
</dbReference>
<dbReference type="SMART" id="SM00906">
    <property type="entry name" value="Fungal_trans"/>
    <property type="match status" value="1"/>
</dbReference>
<reference evidence="10 11" key="1">
    <citation type="submission" date="2014-04" db="EMBL/GenBank/DDBJ databases">
        <authorList>
            <consortium name="DOE Joint Genome Institute"/>
            <person name="Kuo A."/>
            <person name="Martino E."/>
            <person name="Perotto S."/>
            <person name="Kohler A."/>
            <person name="Nagy L.G."/>
            <person name="Floudas D."/>
            <person name="Copeland A."/>
            <person name="Barry K.W."/>
            <person name="Cichocki N."/>
            <person name="Veneault-Fourrey C."/>
            <person name="LaButti K."/>
            <person name="Lindquist E.A."/>
            <person name="Lipzen A."/>
            <person name="Lundell T."/>
            <person name="Morin E."/>
            <person name="Murat C."/>
            <person name="Sun H."/>
            <person name="Tunlid A."/>
            <person name="Henrissat B."/>
            <person name="Grigoriev I.V."/>
            <person name="Hibbett D.S."/>
            <person name="Martin F."/>
            <person name="Nordberg H.P."/>
            <person name="Cantor M.N."/>
            <person name="Hua S.X."/>
        </authorList>
    </citation>
    <scope>NUCLEOTIDE SEQUENCE [LARGE SCALE GENOMIC DNA]</scope>
    <source>
        <strain evidence="10 11">Zn</strain>
    </source>
</reference>
<keyword evidence="11" id="KW-1185">Reference proteome</keyword>
<dbReference type="GO" id="GO:0008270">
    <property type="term" value="F:zinc ion binding"/>
    <property type="evidence" value="ECO:0007669"/>
    <property type="project" value="InterPro"/>
</dbReference>
<feature type="compositionally biased region" description="Polar residues" evidence="8">
    <location>
        <begin position="731"/>
        <end position="753"/>
    </location>
</feature>
<dbReference type="Gene3D" id="4.10.240.10">
    <property type="entry name" value="Zn(2)-C6 fungal-type DNA-binding domain"/>
    <property type="match status" value="1"/>
</dbReference>
<dbReference type="PANTHER" id="PTHR46910:SF12">
    <property type="entry name" value="REGULATORY PROTEIN CAT8"/>
    <property type="match status" value="1"/>
</dbReference>
<evidence type="ECO:0000256" key="7">
    <source>
        <dbReference type="ARBA" id="ARBA00023242"/>
    </source>
</evidence>
<dbReference type="GO" id="GO:0000981">
    <property type="term" value="F:DNA-binding transcription factor activity, RNA polymerase II-specific"/>
    <property type="evidence" value="ECO:0007669"/>
    <property type="project" value="InterPro"/>
</dbReference>
<evidence type="ECO:0000256" key="4">
    <source>
        <dbReference type="ARBA" id="ARBA00023015"/>
    </source>
</evidence>
<dbReference type="InParanoid" id="A0A0C3HH51"/>
<feature type="compositionally biased region" description="Polar residues" evidence="8">
    <location>
        <begin position="626"/>
        <end position="644"/>
    </location>
</feature>
<dbReference type="FunCoup" id="A0A0C3HH51">
    <property type="interactions" value="250"/>
</dbReference>
<evidence type="ECO:0000256" key="8">
    <source>
        <dbReference type="SAM" id="MobiDB-lite"/>
    </source>
</evidence>
<keyword evidence="3" id="KW-0862">Zinc</keyword>
<dbReference type="PROSITE" id="PS00463">
    <property type="entry name" value="ZN2_CY6_FUNGAL_1"/>
    <property type="match status" value="1"/>
</dbReference>
<keyword evidence="2" id="KW-0479">Metal-binding</keyword>
<evidence type="ECO:0000259" key="9">
    <source>
        <dbReference type="PROSITE" id="PS50048"/>
    </source>
</evidence>
<feature type="compositionally biased region" description="Polar residues" evidence="8">
    <location>
        <begin position="761"/>
        <end position="772"/>
    </location>
</feature>
<evidence type="ECO:0000256" key="2">
    <source>
        <dbReference type="ARBA" id="ARBA00022723"/>
    </source>
</evidence>
<evidence type="ECO:0000256" key="5">
    <source>
        <dbReference type="ARBA" id="ARBA00023125"/>
    </source>
</evidence>
<dbReference type="PANTHER" id="PTHR46910">
    <property type="entry name" value="TRANSCRIPTION FACTOR PDR1"/>
    <property type="match status" value="1"/>
</dbReference>
<keyword evidence="7" id="KW-0539">Nucleus</keyword>
<dbReference type="AlphaFoldDB" id="A0A0C3HH51"/>
<evidence type="ECO:0000256" key="1">
    <source>
        <dbReference type="ARBA" id="ARBA00004123"/>
    </source>
</evidence>
<evidence type="ECO:0000313" key="11">
    <source>
        <dbReference type="Proteomes" id="UP000054321"/>
    </source>
</evidence>